<organism evidence="2 3">
    <name type="scientific">Myxococcus virescens</name>
    <dbReference type="NCBI Taxonomy" id="83456"/>
    <lineage>
        <taxon>Bacteria</taxon>
        <taxon>Pseudomonadati</taxon>
        <taxon>Myxococcota</taxon>
        <taxon>Myxococcia</taxon>
        <taxon>Myxococcales</taxon>
        <taxon>Cystobacterineae</taxon>
        <taxon>Myxococcaceae</taxon>
        <taxon>Myxococcus</taxon>
    </lineage>
</organism>
<name>A0A511HEL8_9BACT</name>
<comment type="caution">
    <text evidence="2">The sequence shown here is derived from an EMBL/GenBank/DDBJ whole genome shotgun (WGS) entry which is preliminary data.</text>
</comment>
<protein>
    <submittedName>
        <fullName evidence="2">Uncharacterized protein</fullName>
    </submittedName>
</protein>
<dbReference type="EMBL" id="BJVY01000020">
    <property type="protein sequence ID" value="GEL71925.1"/>
    <property type="molecule type" value="Genomic_DNA"/>
</dbReference>
<evidence type="ECO:0000313" key="2">
    <source>
        <dbReference type="EMBL" id="GEL71925.1"/>
    </source>
</evidence>
<proteinExistence type="predicted"/>
<evidence type="ECO:0000256" key="1">
    <source>
        <dbReference type="SAM" id="SignalP"/>
    </source>
</evidence>
<keyword evidence="1" id="KW-0732">Signal</keyword>
<evidence type="ECO:0000313" key="3">
    <source>
        <dbReference type="Proteomes" id="UP000321224"/>
    </source>
</evidence>
<feature type="chain" id="PRO_5021784337" evidence="1">
    <location>
        <begin position="21"/>
        <end position="99"/>
    </location>
</feature>
<dbReference type="Proteomes" id="UP000321224">
    <property type="component" value="Unassembled WGS sequence"/>
</dbReference>
<feature type="signal peptide" evidence="1">
    <location>
        <begin position="1"/>
        <end position="20"/>
    </location>
</feature>
<dbReference type="AlphaFoldDB" id="A0A511HEL8"/>
<reference evidence="2 3" key="1">
    <citation type="submission" date="2019-07" db="EMBL/GenBank/DDBJ databases">
        <title>Whole genome shotgun sequence of Myxococcus virescens NBRC 100334.</title>
        <authorList>
            <person name="Hosoyama A."/>
            <person name="Uohara A."/>
            <person name="Ohji S."/>
            <person name="Ichikawa N."/>
        </authorList>
    </citation>
    <scope>NUCLEOTIDE SEQUENCE [LARGE SCALE GENOMIC DNA]</scope>
    <source>
        <strain evidence="2 3">NBRC 100334</strain>
    </source>
</reference>
<accession>A0A511HEL8</accession>
<sequence length="99" mass="10674">MKWASGVCLPALLLLRSARAPDLEGCACPGNTCFAVPESRWRAMYCHFEPSERDHWETFAVSLCTTRVGATVLIRPGGWISPAGGPLVNAAIDFGPDAR</sequence>
<gene>
    <name evidence="2" type="ORF">MVI01_37090</name>
</gene>